<dbReference type="PANTHER" id="PTHR42928:SF5">
    <property type="entry name" value="BLR1237 PROTEIN"/>
    <property type="match status" value="1"/>
</dbReference>
<feature type="signal peptide" evidence="2">
    <location>
        <begin position="1"/>
        <end position="22"/>
    </location>
</feature>
<keyword evidence="2" id="KW-0732">Signal</keyword>
<dbReference type="PIRSF" id="PIRSF017082">
    <property type="entry name" value="YflP"/>
    <property type="match status" value="1"/>
</dbReference>
<comment type="similarity">
    <text evidence="1">Belongs to the UPF0065 (bug) family.</text>
</comment>
<feature type="chain" id="PRO_5045461359" evidence="2">
    <location>
        <begin position="23"/>
        <end position="321"/>
    </location>
</feature>
<gene>
    <name evidence="3" type="ORF">HLB44_28975</name>
</gene>
<sequence>MPIRPLQALLIAGSLFAFNAQAAYPDRPIRLIVPWAAGGSTDAVARAVAQHMSETMGQSVVVDNRSGGSGRIGTEAAARSAPDGHTIAIVELPHAIAPAVFIKMPYDLLRDFTPVSMLGTSPLLLFVNASQYRSGGIQEFLKDGRASATPLPLAHSGNGTVSHLAGELFAAATRVKINPIPYRGSAPALVDVAAGLVSSHFSTLASGAPLLGAGKISALMVTGPSRVAALPNVPTASEAGIPGMVFSQWWALVAPATTPTEIVQRLNREVAAALAHPATRERLTTLGIEVRASTPDELRTFMRSEVTQWADVVRKAGINPE</sequence>
<keyword evidence="4" id="KW-1185">Reference proteome</keyword>
<dbReference type="InterPro" id="IPR005064">
    <property type="entry name" value="BUG"/>
</dbReference>
<comment type="caution">
    <text evidence="3">The sequence shown here is derived from an EMBL/GenBank/DDBJ whole genome shotgun (WGS) entry which is preliminary data.</text>
</comment>
<dbReference type="RefSeq" id="WP_173131418.1">
    <property type="nucleotide sequence ID" value="NZ_JABRWJ010000010.1"/>
</dbReference>
<dbReference type="Gene3D" id="3.40.190.150">
    <property type="entry name" value="Bordetella uptake gene, domain 1"/>
    <property type="match status" value="1"/>
</dbReference>
<dbReference type="CDD" id="cd13578">
    <property type="entry name" value="PBP2_Bug27"/>
    <property type="match status" value="1"/>
</dbReference>
<evidence type="ECO:0000313" key="3">
    <source>
        <dbReference type="EMBL" id="NRF71043.1"/>
    </source>
</evidence>
<proteinExistence type="inferred from homology"/>
<dbReference type="Pfam" id="PF03401">
    <property type="entry name" value="TctC"/>
    <property type="match status" value="1"/>
</dbReference>
<organism evidence="3 4">
    <name type="scientific">Pseudaquabacterium terrae</name>
    <dbReference type="NCBI Taxonomy" id="2732868"/>
    <lineage>
        <taxon>Bacteria</taxon>
        <taxon>Pseudomonadati</taxon>
        <taxon>Pseudomonadota</taxon>
        <taxon>Betaproteobacteria</taxon>
        <taxon>Burkholderiales</taxon>
        <taxon>Sphaerotilaceae</taxon>
        <taxon>Pseudaquabacterium</taxon>
    </lineage>
</organism>
<evidence type="ECO:0000313" key="4">
    <source>
        <dbReference type="Proteomes" id="UP000737171"/>
    </source>
</evidence>
<evidence type="ECO:0000256" key="2">
    <source>
        <dbReference type="SAM" id="SignalP"/>
    </source>
</evidence>
<dbReference type="Proteomes" id="UP000737171">
    <property type="component" value="Unassembled WGS sequence"/>
</dbReference>
<dbReference type="PANTHER" id="PTHR42928">
    <property type="entry name" value="TRICARBOXYLATE-BINDING PROTEIN"/>
    <property type="match status" value="1"/>
</dbReference>
<accession>A0ABX2EQZ2</accession>
<dbReference type="Gene3D" id="3.40.190.10">
    <property type="entry name" value="Periplasmic binding protein-like II"/>
    <property type="match status" value="1"/>
</dbReference>
<name>A0ABX2EQZ2_9BURK</name>
<reference evidence="3 4" key="1">
    <citation type="submission" date="2020-05" db="EMBL/GenBank/DDBJ databases">
        <title>Aquincola sp. isolate from soil.</title>
        <authorList>
            <person name="Han J."/>
            <person name="Kim D.-U."/>
        </authorList>
    </citation>
    <scope>NUCLEOTIDE SEQUENCE [LARGE SCALE GENOMIC DNA]</scope>
    <source>
        <strain evidence="3 4">S2</strain>
    </source>
</reference>
<protein>
    <submittedName>
        <fullName evidence="3">Tripartite tricarboxylate transporter substrate binding protein</fullName>
    </submittedName>
</protein>
<dbReference type="InterPro" id="IPR042100">
    <property type="entry name" value="Bug_dom1"/>
</dbReference>
<dbReference type="EMBL" id="JABRWJ010000010">
    <property type="protein sequence ID" value="NRF71043.1"/>
    <property type="molecule type" value="Genomic_DNA"/>
</dbReference>
<evidence type="ECO:0000256" key="1">
    <source>
        <dbReference type="ARBA" id="ARBA00006987"/>
    </source>
</evidence>